<evidence type="ECO:0000313" key="3">
    <source>
        <dbReference type="Proteomes" id="UP000298030"/>
    </source>
</evidence>
<dbReference type="EMBL" id="QPFP01000083">
    <property type="protein sequence ID" value="TEB22952.1"/>
    <property type="molecule type" value="Genomic_DNA"/>
</dbReference>
<dbReference type="Proteomes" id="UP000298030">
    <property type="component" value="Unassembled WGS sequence"/>
</dbReference>
<organism evidence="2 3">
    <name type="scientific">Coprinellus micaceus</name>
    <name type="common">Glistening ink-cap mushroom</name>
    <name type="synonym">Coprinus micaceus</name>
    <dbReference type="NCBI Taxonomy" id="71717"/>
    <lineage>
        <taxon>Eukaryota</taxon>
        <taxon>Fungi</taxon>
        <taxon>Dikarya</taxon>
        <taxon>Basidiomycota</taxon>
        <taxon>Agaricomycotina</taxon>
        <taxon>Agaricomycetes</taxon>
        <taxon>Agaricomycetidae</taxon>
        <taxon>Agaricales</taxon>
        <taxon>Agaricineae</taxon>
        <taxon>Psathyrellaceae</taxon>
        <taxon>Coprinellus</taxon>
    </lineage>
</organism>
<keyword evidence="3" id="KW-1185">Reference proteome</keyword>
<reference evidence="2 3" key="1">
    <citation type="journal article" date="2019" name="Nat. Ecol. Evol.">
        <title>Megaphylogeny resolves global patterns of mushroom evolution.</title>
        <authorList>
            <person name="Varga T."/>
            <person name="Krizsan K."/>
            <person name="Foldi C."/>
            <person name="Dima B."/>
            <person name="Sanchez-Garcia M."/>
            <person name="Sanchez-Ramirez S."/>
            <person name="Szollosi G.J."/>
            <person name="Szarkandi J.G."/>
            <person name="Papp V."/>
            <person name="Albert L."/>
            <person name="Andreopoulos W."/>
            <person name="Angelini C."/>
            <person name="Antonin V."/>
            <person name="Barry K.W."/>
            <person name="Bougher N.L."/>
            <person name="Buchanan P."/>
            <person name="Buyck B."/>
            <person name="Bense V."/>
            <person name="Catcheside P."/>
            <person name="Chovatia M."/>
            <person name="Cooper J."/>
            <person name="Damon W."/>
            <person name="Desjardin D."/>
            <person name="Finy P."/>
            <person name="Geml J."/>
            <person name="Haridas S."/>
            <person name="Hughes K."/>
            <person name="Justo A."/>
            <person name="Karasinski D."/>
            <person name="Kautmanova I."/>
            <person name="Kiss B."/>
            <person name="Kocsube S."/>
            <person name="Kotiranta H."/>
            <person name="LaButti K.M."/>
            <person name="Lechner B.E."/>
            <person name="Liimatainen K."/>
            <person name="Lipzen A."/>
            <person name="Lukacs Z."/>
            <person name="Mihaltcheva S."/>
            <person name="Morgado L.N."/>
            <person name="Niskanen T."/>
            <person name="Noordeloos M.E."/>
            <person name="Ohm R.A."/>
            <person name="Ortiz-Santana B."/>
            <person name="Ovrebo C."/>
            <person name="Racz N."/>
            <person name="Riley R."/>
            <person name="Savchenko A."/>
            <person name="Shiryaev A."/>
            <person name="Soop K."/>
            <person name="Spirin V."/>
            <person name="Szebenyi C."/>
            <person name="Tomsovsky M."/>
            <person name="Tulloss R.E."/>
            <person name="Uehling J."/>
            <person name="Grigoriev I.V."/>
            <person name="Vagvolgyi C."/>
            <person name="Papp T."/>
            <person name="Martin F.M."/>
            <person name="Miettinen O."/>
            <person name="Hibbett D.S."/>
            <person name="Nagy L.G."/>
        </authorList>
    </citation>
    <scope>NUCLEOTIDE SEQUENCE [LARGE SCALE GENOMIC DNA]</scope>
    <source>
        <strain evidence="2 3">FP101781</strain>
    </source>
</reference>
<feature type="compositionally biased region" description="Pro residues" evidence="1">
    <location>
        <begin position="148"/>
        <end position="161"/>
    </location>
</feature>
<proteinExistence type="predicted"/>
<evidence type="ECO:0000256" key="1">
    <source>
        <dbReference type="SAM" id="MobiDB-lite"/>
    </source>
</evidence>
<evidence type="ECO:0000313" key="2">
    <source>
        <dbReference type="EMBL" id="TEB22952.1"/>
    </source>
</evidence>
<protein>
    <submittedName>
        <fullName evidence="2">Uncharacterized protein</fullName>
    </submittedName>
</protein>
<feature type="region of interest" description="Disordered" evidence="1">
    <location>
        <begin position="139"/>
        <end position="188"/>
    </location>
</feature>
<dbReference type="AlphaFoldDB" id="A0A4Y7SMG0"/>
<name>A0A4Y7SMG0_COPMI</name>
<comment type="caution">
    <text evidence="2">The sequence shown here is derived from an EMBL/GenBank/DDBJ whole genome shotgun (WGS) entry which is preliminary data.</text>
</comment>
<sequence>MVLTGLLEAVVDAVAGVTLGVGLVTMRIALEFETKATTAQGARGVTFCSTPNRQLPSLTTHARASSTYLTVLGRLHLQVGVFYNSTPPNIRGKGVRGDSSGSVGREDNDLRAVEDLGWLISGGDRCWALLSLERMGEGTTPARNLGGPLPPPVTSPDPKPVQLPRFRRPPSAYTNPSKGSPGEALGVLPSSRMAGIGAGVEDVPAVITSSSSSSSTNPGQRCSSNPTLLKRFSALCPSPSFACKQTTV</sequence>
<gene>
    <name evidence="2" type="ORF">FA13DRAFT_1715651</name>
</gene>
<accession>A0A4Y7SMG0</accession>